<reference evidence="1" key="1">
    <citation type="submission" date="2014-09" db="EMBL/GenBank/DDBJ databases">
        <authorList>
            <person name="Magalhaes I.L.F."/>
            <person name="Oliveira U."/>
            <person name="Santos F.R."/>
            <person name="Vidigal T.H.D.A."/>
            <person name="Brescovit A.D."/>
            <person name="Santos A.J."/>
        </authorList>
    </citation>
    <scope>NUCLEOTIDE SEQUENCE</scope>
    <source>
        <tissue evidence="1">Shoot tissue taken approximately 20 cm above the soil surface</tissue>
    </source>
</reference>
<evidence type="ECO:0000313" key="1">
    <source>
        <dbReference type="EMBL" id="JAE28379.1"/>
    </source>
</evidence>
<dbReference type="EMBL" id="GBRH01169517">
    <property type="protein sequence ID" value="JAE28379.1"/>
    <property type="molecule type" value="Transcribed_RNA"/>
</dbReference>
<name>A0A0A9GXW0_ARUDO</name>
<proteinExistence type="predicted"/>
<sequence length="16" mass="1733">MDGSMFNAPFVGFGKQ</sequence>
<accession>A0A0A9GXW0</accession>
<protein>
    <submittedName>
        <fullName evidence="1">Uncharacterized protein</fullName>
    </submittedName>
</protein>
<organism evidence="1">
    <name type="scientific">Arundo donax</name>
    <name type="common">Giant reed</name>
    <name type="synonym">Donax arundinaceus</name>
    <dbReference type="NCBI Taxonomy" id="35708"/>
    <lineage>
        <taxon>Eukaryota</taxon>
        <taxon>Viridiplantae</taxon>
        <taxon>Streptophyta</taxon>
        <taxon>Embryophyta</taxon>
        <taxon>Tracheophyta</taxon>
        <taxon>Spermatophyta</taxon>
        <taxon>Magnoliopsida</taxon>
        <taxon>Liliopsida</taxon>
        <taxon>Poales</taxon>
        <taxon>Poaceae</taxon>
        <taxon>PACMAD clade</taxon>
        <taxon>Arundinoideae</taxon>
        <taxon>Arundineae</taxon>
        <taxon>Arundo</taxon>
    </lineage>
</organism>
<dbReference type="AlphaFoldDB" id="A0A0A9GXW0"/>
<reference evidence="1" key="2">
    <citation type="journal article" date="2015" name="Data Brief">
        <title>Shoot transcriptome of the giant reed, Arundo donax.</title>
        <authorList>
            <person name="Barrero R.A."/>
            <person name="Guerrero F.D."/>
            <person name="Moolhuijzen P."/>
            <person name="Goolsby J.A."/>
            <person name="Tidwell J."/>
            <person name="Bellgard S.E."/>
            <person name="Bellgard M.I."/>
        </authorList>
    </citation>
    <scope>NUCLEOTIDE SEQUENCE</scope>
    <source>
        <tissue evidence="1">Shoot tissue taken approximately 20 cm above the soil surface</tissue>
    </source>
</reference>